<dbReference type="AlphaFoldDB" id="A0A923L2Q8"/>
<proteinExistence type="predicted"/>
<dbReference type="EMBL" id="JACOOL010000001">
    <property type="protein sequence ID" value="MBC5635290.1"/>
    <property type="molecule type" value="Genomic_DNA"/>
</dbReference>
<dbReference type="Proteomes" id="UP000637359">
    <property type="component" value="Unassembled WGS sequence"/>
</dbReference>
<gene>
    <name evidence="1" type="ORF">H8S33_00495</name>
</gene>
<dbReference type="RefSeq" id="WP_186868004.1">
    <property type="nucleotide sequence ID" value="NZ_JACOOL010000001.1"/>
</dbReference>
<organism evidence="1 2">
    <name type="scientific">Ornithinibacillus hominis</name>
    <dbReference type="NCBI Taxonomy" id="2763055"/>
    <lineage>
        <taxon>Bacteria</taxon>
        <taxon>Bacillati</taxon>
        <taxon>Bacillota</taxon>
        <taxon>Bacilli</taxon>
        <taxon>Bacillales</taxon>
        <taxon>Bacillaceae</taxon>
        <taxon>Ornithinibacillus</taxon>
    </lineage>
</organism>
<evidence type="ECO:0000313" key="2">
    <source>
        <dbReference type="Proteomes" id="UP000637359"/>
    </source>
</evidence>
<protein>
    <submittedName>
        <fullName evidence="1">Uncharacterized protein</fullName>
    </submittedName>
</protein>
<evidence type="ECO:0000313" key="1">
    <source>
        <dbReference type="EMBL" id="MBC5635290.1"/>
    </source>
</evidence>
<reference evidence="1" key="1">
    <citation type="submission" date="2020-08" db="EMBL/GenBank/DDBJ databases">
        <title>Genome public.</title>
        <authorList>
            <person name="Liu C."/>
            <person name="Sun Q."/>
        </authorList>
    </citation>
    <scope>NUCLEOTIDE SEQUENCE</scope>
    <source>
        <strain evidence="1">BX22</strain>
    </source>
</reference>
<keyword evidence="2" id="KW-1185">Reference proteome</keyword>
<comment type="caution">
    <text evidence="1">The sequence shown here is derived from an EMBL/GenBank/DDBJ whole genome shotgun (WGS) entry which is preliminary data.</text>
</comment>
<name>A0A923L2Q8_9BACI</name>
<accession>A0A923L2Q8</accession>
<sequence length="218" mass="23892">MDNKASNRCKKLTKTSGLIKERLLDYALIRINGAVTCQQELESESLFILGRATFLSHATVGKLNSKGVSTFHSLHADEITNIGSLTLTEGTAMTIQSSGILSVKQAITADHFVAKGVVKAAIVKSNYISIALTGKSKIETLQGKHIEVDLEKRGWFIHKKQLICSAIVGEDVKLHSTIANSIKGRTIQIGPNCHIRHMSYSDSYTLHPTSKVEQIHKQ</sequence>